<evidence type="ECO:0000313" key="2">
    <source>
        <dbReference type="EMBL" id="GBG94705.1"/>
    </source>
</evidence>
<comment type="caution">
    <text evidence="2">The sequence shown here is derived from an EMBL/GenBank/DDBJ whole genome shotgun (WGS) entry which is preliminary data.</text>
</comment>
<reference evidence="2 3" key="1">
    <citation type="journal article" date="2019" name="Int. J. Syst. Evol. Microbiol.">
        <title>Lactobacillus salitolerans sp. nov., a novel lactic acid bacterium isolated from spent mushroom substrates.</title>
        <authorList>
            <person name="Tohno M."/>
            <person name="Tanizawa Y."/>
            <person name="Kojima Y."/>
            <person name="Sakamoto M."/>
            <person name="Nakamura Y."/>
            <person name="Ohkuma M."/>
            <person name="Kobayashi H."/>
        </authorList>
    </citation>
    <scope>NUCLEOTIDE SEQUENCE [LARGE SCALE GENOMIC DNA]</scope>
    <source>
        <strain evidence="2 3">YK43</strain>
    </source>
</reference>
<dbReference type="Proteomes" id="UP000286848">
    <property type="component" value="Unassembled WGS sequence"/>
</dbReference>
<organism evidence="2 3">
    <name type="scientific">Ligilactobacillus salitolerans</name>
    <dbReference type="NCBI Taxonomy" id="1808352"/>
    <lineage>
        <taxon>Bacteria</taxon>
        <taxon>Bacillati</taxon>
        <taxon>Bacillota</taxon>
        <taxon>Bacilli</taxon>
        <taxon>Lactobacillales</taxon>
        <taxon>Lactobacillaceae</taxon>
        <taxon>Ligilactobacillus</taxon>
    </lineage>
</organism>
<evidence type="ECO:0000313" key="3">
    <source>
        <dbReference type="Proteomes" id="UP000286848"/>
    </source>
</evidence>
<name>A0A401IT78_9LACO</name>
<dbReference type="EMBL" id="BFFP01000016">
    <property type="protein sequence ID" value="GBG94705.1"/>
    <property type="molecule type" value="Genomic_DNA"/>
</dbReference>
<keyword evidence="3" id="KW-1185">Reference proteome</keyword>
<dbReference type="AlphaFoldDB" id="A0A401IT78"/>
<protein>
    <recommendedName>
        <fullName evidence="1">DUF4097 domain-containing protein</fullName>
    </recommendedName>
</protein>
<sequence length="317" mass="34659">MKKVFKWGWIFLVVGVICLVFGGFARGAKDVVFNNWRPVVYSAKANFQKEYAVGEFKQVDSNVGNANVVIRRGDDYRVRYVGQKSARPSVKVLNDRVTVRQKASGSQRASIGFRWHDRSQKVRNKVIIEVPDNVKLEQVRNLNNNGSTKIIGLSTANLEALGSHGALVLNNMNIDKANVELRDGEEIRLNNTILLGGLITSDDNDVLVENGTLRNVEIQQNDADLAMHNVALDGGKVDMSDGDVKIAQSTVTNGYTVNNDDGDNIIDGVKAGGYVSTTGETSDNNLFSNHANGGTLRSGLTRNVLNIKNNTGDNVIR</sequence>
<accession>A0A401IT78</accession>
<dbReference type="Pfam" id="PF13349">
    <property type="entry name" value="DUF4097"/>
    <property type="match status" value="1"/>
</dbReference>
<dbReference type="OrthoDB" id="2317735at2"/>
<gene>
    <name evidence="2" type="ORF">LFYK43_11640</name>
</gene>
<dbReference type="InterPro" id="IPR025164">
    <property type="entry name" value="Toastrack_DUF4097"/>
</dbReference>
<evidence type="ECO:0000259" key="1">
    <source>
        <dbReference type="Pfam" id="PF13349"/>
    </source>
</evidence>
<dbReference type="RefSeq" id="WP_124976360.1">
    <property type="nucleotide sequence ID" value="NZ_BFFP01000016.1"/>
</dbReference>
<proteinExistence type="predicted"/>
<feature type="domain" description="DUF4097" evidence="1">
    <location>
        <begin position="62"/>
        <end position="263"/>
    </location>
</feature>